<dbReference type="InterPro" id="IPR014729">
    <property type="entry name" value="Rossmann-like_a/b/a_fold"/>
</dbReference>
<feature type="domain" description="tRNA-specific 2-thiouridylase MnmA-like central" evidence="13">
    <location>
        <begin position="208"/>
        <end position="271"/>
    </location>
</feature>
<dbReference type="GO" id="GO:0103016">
    <property type="term" value="F:tRNA-uridine 2-sulfurtransferase activity"/>
    <property type="evidence" value="ECO:0007669"/>
    <property type="project" value="UniProtKB-EC"/>
</dbReference>
<keyword evidence="1 11" id="KW-0963">Cytoplasm</keyword>
<comment type="caution">
    <text evidence="11">Lacks conserved residue(s) required for the propagation of feature annotation.</text>
</comment>
<comment type="catalytic activity">
    <reaction evidence="9 11">
        <text>S-sulfanyl-L-cysteinyl-[protein] + uridine(34) in tRNA + AH2 + ATP = 2-thiouridine(34) in tRNA + L-cysteinyl-[protein] + A + AMP + diphosphate + H(+)</text>
        <dbReference type="Rhea" id="RHEA:47032"/>
        <dbReference type="Rhea" id="RHEA-COMP:10131"/>
        <dbReference type="Rhea" id="RHEA-COMP:11726"/>
        <dbReference type="Rhea" id="RHEA-COMP:11727"/>
        <dbReference type="Rhea" id="RHEA-COMP:11728"/>
        <dbReference type="ChEBI" id="CHEBI:13193"/>
        <dbReference type="ChEBI" id="CHEBI:15378"/>
        <dbReference type="ChEBI" id="CHEBI:17499"/>
        <dbReference type="ChEBI" id="CHEBI:29950"/>
        <dbReference type="ChEBI" id="CHEBI:30616"/>
        <dbReference type="ChEBI" id="CHEBI:33019"/>
        <dbReference type="ChEBI" id="CHEBI:61963"/>
        <dbReference type="ChEBI" id="CHEBI:65315"/>
        <dbReference type="ChEBI" id="CHEBI:87170"/>
        <dbReference type="ChEBI" id="CHEBI:456215"/>
        <dbReference type="EC" id="2.8.1.13"/>
    </reaction>
</comment>
<dbReference type="AlphaFoldDB" id="A0AAE3DLF1"/>
<dbReference type="HAMAP" id="MF_00144">
    <property type="entry name" value="tRNA_thiouridyl_MnmA"/>
    <property type="match status" value="1"/>
</dbReference>
<evidence type="ECO:0000256" key="1">
    <source>
        <dbReference type="ARBA" id="ARBA00022490"/>
    </source>
</evidence>
<evidence type="ECO:0000256" key="7">
    <source>
        <dbReference type="ARBA" id="ARBA00022884"/>
    </source>
</evidence>
<dbReference type="NCBIfam" id="NF001138">
    <property type="entry name" value="PRK00143.1"/>
    <property type="match status" value="1"/>
</dbReference>
<feature type="binding site" evidence="11">
    <location>
        <position position="126"/>
    </location>
    <ligand>
        <name>ATP</name>
        <dbReference type="ChEBI" id="CHEBI:30616"/>
    </ligand>
</feature>
<reference evidence="14 15" key="1">
    <citation type="submission" date="2021-10" db="EMBL/GenBank/DDBJ databases">
        <title>Anaerobic single-cell dispensing facilitates the cultivation of human gut bacteria.</title>
        <authorList>
            <person name="Afrizal A."/>
        </authorList>
    </citation>
    <scope>NUCLEOTIDE SEQUENCE [LARGE SCALE GENOMIC DNA]</scope>
    <source>
        <strain evidence="14 15">CLA-AA-H244</strain>
    </source>
</reference>
<organism evidence="14 15">
    <name type="scientific">Gallintestinimicrobium propionicum</name>
    <dbReference type="NCBI Taxonomy" id="2981770"/>
    <lineage>
        <taxon>Bacteria</taxon>
        <taxon>Bacillati</taxon>
        <taxon>Bacillota</taxon>
        <taxon>Clostridia</taxon>
        <taxon>Lachnospirales</taxon>
        <taxon>Lachnospiraceae</taxon>
        <taxon>Gallintestinimicrobium</taxon>
    </lineage>
</organism>
<comment type="similarity">
    <text evidence="11">Belongs to the MnmA/TRMU family.</text>
</comment>
<dbReference type="EMBL" id="JAJEQF010000002">
    <property type="protein sequence ID" value="MCC2166369.1"/>
    <property type="molecule type" value="Genomic_DNA"/>
</dbReference>
<comment type="caution">
    <text evidence="14">The sequence shown here is derived from an EMBL/GenBank/DDBJ whole genome shotgun (WGS) entry which is preliminary data.</text>
</comment>
<dbReference type="CDD" id="cd01998">
    <property type="entry name" value="MnmA_TRMU-like"/>
    <property type="match status" value="1"/>
</dbReference>
<feature type="site" description="Interaction with tRNA" evidence="11">
    <location>
        <position position="127"/>
    </location>
</feature>
<feature type="region of interest" description="Interaction with tRNA" evidence="11">
    <location>
        <begin position="304"/>
        <end position="305"/>
    </location>
</feature>
<feature type="active site" description="Cysteine persulfide intermediate" evidence="11">
    <location>
        <position position="198"/>
    </location>
</feature>
<dbReference type="GO" id="GO:0005737">
    <property type="term" value="C:cytoplasm"/>
    <property type="evidence" value="ECO:0007669"/>
    <property type="project" value="UniProtKB-SubCell"/>
</dbReference>
<keyword evidence="7 11" id="KW-0694">RNA-binding</keyword>
<keyword evidence="5 11" id="KW-0547">Nucleotide-binding</keyword>
<dbReference type="FunFam" id="2.40.30.10:FF:000023">
    <property type="entry name" value="tRNA-specific 2-thiouridylase MnmA"/>
    <property type="match status" value="1"/>
</dbReference>
<keyword evidence="6 11" id="KW-0067">ATP-binding</keyword>
<evidence type="ECO:0000256" key="6">
    <source>
        <dbReference type="ARBA" id="ARBA00022840"/>
    </source>
</evidence>
<keyword evidence="4 11" id="KW-0819">tRNA processing</keyword>
<dbReference type="InterPro" id="IPR046885">
    <property type="entry name" value="MnmA-like_C"/>
</dbReference>
<dbReference type="InterPro" id="IPR004506">
    <property type="entry name" value="MnmA-like"/>
</dbReference>
<dbReference type="PANTHER" id="PTHR11933:SF5">
    <property type="entry name" value="MITOCHONDRIAL TRNA-SPECIFIC 2-THIOURIDYLASE 1"/>
    <property type="match status" value="1"/>
</dbReference>
<evidence type="ECO:0000256" key="4">
    <source>
        <dbReference type="ARBA" id="ARBA00022694"/>
    </source>
</evidence>
<dbReference type="PANTHER" id="PTHR11933">
    <property type="entry name" value="TRNA 5-METHYLAMINOMETHYL-2-THIOURIDYLATE -METHYLTRANSFERASE"/>
    <property type="match status" value="1"/>
</dbReference>
<dbReference type="GO" id="GO:0002143">
    <property type="term" value="P:tRNA wobble position uridine thiolation"/>
    <property type="evidence" value="ECO:0007669"/>
    <property type="project" value="TreeGrafter"/>
</dbReference>
<evidence type="ECO:0000256" key="2">
    <source>
        <dbReference type="ARBA" id="ARBA00022555"/>
    </source>
</evidence>
<evidence type="ECO:0000256" key="3">
    <source>
        <dbReference type="ARBA" id="ARBA00022679"/>
    </source>
</evidence>
<name>A0AAE3DLF1_9FIRM</name>
<dbReference type="RefSeq" id="WP_021916295.1">
    <property type="nucleotide sequence ID" value="NZ_JAJEQF010000002.1"/>
</dbReference>
<dbReference type="NCBIfam" id="TIGR00420">
    <property type="entry name" value="trmU"/>
    <property type="match status" value="1"/>
</dbReference>
<keyword evidence="3 11" id="KW-0808">Transferase</keyword>
<dbReference type="EC" id="2.8.1.13" evidence="11"/>
<feature type="region of interest" description="Interaction with tRNA" evidence="11">
    <location>
        <begin position="148"/>
        <end position="150"/>
    </location>
</feature>
<evidence type="ECO:0000256" key="11">
    <source>
        <dbReference type="HAMAP-Rule" id="MF_00144"/>
    </source>
</evidence>
<evidence type="ECO:0000256" key="5">
    <source>
        <dbReference type="ARBA" id="ARBA00022741"/>
    </source>
</evidence>
<dbReference type="Proteomes" id="UP001199355">
    <property type="component" value="Unassembled WGS sequence"/>
</dbReference>
<sequence>MKKAMIAMSGGVDSSVAAWLMKRDGYDCMGVTMRLFAGEDSCERKGHTCCSLDDVEDARSVARQLGIPYFVFNFTEDFGTQIMDRFVCAYENGFTPNPCIDCNRYMKFEKLMKRAKELDYDYVVTGHYARIEEQDGKFLLKKAIDEKKDQSYVLYSLTQEQLAHTLFPLGGMTKPQIREMAEEQGLINARKHDSQDICFVPDGDYAGFIERYTGKSFEPGNFVDQEGHVLGQHKGIICYTIGQRKGLGLALHEPMYVCRIDPKTNTVVLGRDRDLWSKELTAKDFHWISGEVPTGTQRIKAKIRYRHQEQWANAEITGPDSIHLVFDEPQRAITCGQSVVLYDGDVVVGGGTINGLCGSGSGMESGV</sequence>
<evidence type="ECO:0000256" key="9">
    <source>
        <dbReference type="ARBA" id="ARBA00051542"/>
    </source>
</evidence>
<keyword evidence="2 11" id="KW-0820">tRNA-binding</keyword>
<dbReference type="Gene3D" id="2.40.30.10">
    <property type="entry name" value="Translation factors"/>
    <property type="match status" value="1"/>
</dbReference>
<protein>
    <recommendedName>
        <fullName evidence="11">tRNA-specific 2-thiouridylase MnmA</fullName>
        <ecNumber evidence="11">2.8.1.13</ecNumber>
    </recommendedName>
</protein>
<dbReference type="FunFam" id="3.40.50.620:FF:000115">
    <property type="entry name" value="tRNA-specific 2-thiouridylase MnmA"/>
    <property type="match status" value="1"/>
</dbReference>
<gene>
    <name evidence="11 14" type="primary">mnmA</name>
    <name evidence="14" type="ORF">LKD45_01435</name>
</gene>
<dbReference type="Gene3D" id="3.40.50.620">
    <property type="entry name" value="HUPs"/>
    <property type="match status" value="1"/>
</dbReference>
<comment type="function">
    <text evidence="10 11">Catalyzes the 2-thiolation of uridine at the wobble position (U34) of tRNA, leading to the formation of s(2)U34.</text>
</comment>
<feature type="domain" description="tRNA-specific 2-thiouridylase MnmA-like C-terminal" evidence="12">
    <location>
        <begin position="277"/>
        <end position="353"/>
    </location>
</feature>
<keyword evidence="8" id="KW-1015">Disulfide bond</keyword>
<dbReference type="SUPFAM" id="SSF52402">
    <property type="entry name" value="Adenine nucleotide alpha hydrolases-like"/>
    <property type="match status" value="1"/>
</dbReference>
<keyword evidence="15" id="KW-1185">Reference proteome</keyword>
<proteinExistence type="inferred from homology"/>
<dbReference type="Gene3D" id="2.30.30.280">
    <property type="entry name" value="Adenine nucleotide alpha hydrolases-like domains"/>
    <property type="match status" value="1"/>
</dbReference>
<evidence type="ECO:0000313" key="15">
    <source>
        <dbReference type="Proteomes" id="UP001199355"/>
    </source>
</evidence>
<feature type="binding site" evidence="11">
    <location>
        <begin position="7"/>
        <end position="14"/>
    </location>
    <ligand>
        <name>ATP</name>
        <dbReference type="ChEBI" id="CHEBI:30616"/>
    </ligand>
</feature>
<accession>A0AAE3DLF1</accession>
<comment type="subcellular location">
    <subcellularLocation>
        <location evidence="11">Cytoplasm</location>
    </subcellularLocation>
</comment>
<evidence type="ECO:0000256" key="8">
    <source>
        <dbReference type="ARBA" id="ARBA00023157"/>
    </source>
</evidence>
<evidence type="ECO:0000313" key="14">
    <source>
        <dbReference type="EMBL" id="MCC2166369.1"/>
    </source>
</evidence>
<feature type="binding site" evidence="11">
    <location>
        <position position="33"/>
    </location>
    <ligand>
        <name>ATP</name>
        <dbReference type="ChEBI" id="CHEBI:30616"/>
    </ligand>
</feature>
<evidence type="ECO:0000256" key="10">
    <source>
        <dbReference type="ARBA" id="ARBA00056575"/>
    </source>
</evidence>
<dbReference type="InterPro" id="IPR046884">
    <property type="entry name" value="MnmA-like_central"/>
</dbReference>
<dbReference type="Pfam" id="PF20258">
    <property type="entry name" value="tRNA_Me_trans_C"/>
    <property type="match status" value="1"/>
</dbReference>
<dbReference type="InterPro" id="IPR023382">
    <property type="entry name" value="MnmA-like_central_sf"/>
</dbReference>
<feature type="active site" description="Nucleophile" evidence="11">
    <location>
        <position position="102"/>
    </location>
</feature>
<evidence type="ECO:0000259" key="13">
    <source>
        <dbReference type="Pfam" id="PF20259"/>
    </source>
</evidence>
<feature type="site" description="Interaction with tRNA" evidence="11">
    <location>
        <position position="337"/>
    </location>
</feature>
<dbReference type="GO" id="GO:0005524">
    <property type="term" value="F:ATP binding"/>
    <property type="evidence" value="ECO:0007669"/>
    <property type="project" value="UniProtKB-KW"/>
</dbReference>
<evidence type="ECO:0000259" key="12">
    <source>
        <dbReference type="Pfam" id="PF20258"/>
    </source>
</evidence>
<dbReference type="GO" id="GO:0000049">
    <property type="term" value="F:tRNA binding"/>
    <property type="evidence" value="ECO:0007669"/>
    <property type="project" value="UniProtKB-KW"/>
</dbReference>
<dbReference type="Pfam" id="PF03054">
    <property type="entry name" value="tRNA_Me_trans"/>
    <property type="match status" value="1"/>
</dbReference>
<dbReference type="FunFam" id="2.30.30.280:FF:000001">
    <property type="entry name" value="tRNA-specific 2-thiouridylase MnmA"/>
    <property type="match status" value="1"/>
</dbReference>
<dbReference type="Pfam" id="PF20259">
    <property type="entry name" value="tRNA_Me_trans_M"/>
    <property type="match status" value="1"/>
</dbReference>